<protein>
    <submittedName>
        <fullName evidence="1">Uncharacterized protein</fullName>
    </submittedName>
</protein>
<dbReference type="AlphaFoldDB" id="A0AAJ8M312"/>
<name>A0AAJ8M312_9TREE</name>
<dbReference type="RefSeq" id="XP_066070820.1">
    <property type="nucleotide sequence ID" value="XM_066214723.1"/>
</dbReference>
<keyword evidence="2" id="KW-1185">Reference proteome</keyword>
<evidence type="ECO:0000313" key="1">
    <source>
        <dbReference type="EMBL" id="WVN90120.1"/>
    </source>
</evidence>
<dbReference type="Proteomes" id="UP000094043">
    <property type="component" value="Chromosome 7"/>
</dbReference>
<evidence type="ECO:0000313" key="2">
    <source>
        <dbReference type="Proteomes" id="UP000094043"/>
    </source>
</evidence>
<dbReference type="EMBL" id="CP143790">
    <property type="protein sequence ID" value="WVN90120.1"/>
    <property type="molecule type" value="Genomic_DNA"/>
</dbReference>
<dbReference type="KEGG" id="cdep:91089564"/>
<reference evidence="1" key="1">
    <citation type="submission" date="2016-06" db="EMBL/GenBank/DDBJ databases">
        <authorList>
            <person name="Cuomo C."/>
            <person name="Litvintseva A."/>
            <person name="Heitman J."/>
            <person name="Chen Y."/>
            <person name="Sun S."/>
            <person name="Springer D."/>
            <person name="Dromer F."/>
            <person name="Young S."/>
            <person name="Zeng Q."/>
            <person name="Chapman S."/>
            <person name="Gujja S."/>
            <person name="Saif S."/>
            <person name="Birren B."/>
        </authorList>
    </citation>
    <scope>NUCLEOTIDE SEQUENCE</scope>
    <source>
        <strain evidence="1">CBS 7841</strain>
    </source>
</reference>
<accession>A0AAJ8M312</accession>
<sequence>MQGRRADAALQRIIARIQDVDGVVDCDEPLPRAWERQAGTTSPRRRDVTELEPAIKEERQGGTYHGMVGSAMAQVDVQVSCGT</sequence>
<organism evidence="1 2">
    <name type="scientific">Cryptococcus depauperatus CBS 7841</name>
    <dbReference type="NCBI Taxonomy" id="1295531"/>
    <lineage>
        <taxon>Eukaryota</taxon>
        <taxon>Fungi</taxon>
        <taxon>Dikarya</taxon>
        <taxon>Basidiomycota</taxon>
        <taxon>Agaricomycotina</taxon>
        <taxon>Tremellomycetes</taxon>
        <taxon>Tremellales</taxon>
        <taxon>Cryptococcaceae</taxon>
        <taxon>Cryptococcus</taxon>
    </lineage>
</organism>
<dbReference type="GeneID" id="91089564"/>
<reference evidence="1" key="2">
    <citation type="journal article" date="2022" name="Elife">
        <title>Obligate sexual reproduction of a homothallic fungus closely related to the Cryptococcus pathogenic species complex.</title>
        <authorList>
            <person name="Passer A.R."/>
            <person name="Clancey S.A."/>
            <person name="Shea T."/>
            <person name="David-Palma M."/>
            <person name="Averette A.F."/>
            <person name="Boekhout T."/>
            <person name="Porcel B.M."/>
            <person name="Nowrousian M."/>
            <person name="Cuomo C.A."/>
            <person name="Sun S."/>
            <person name="Heitman J."/>
            <person name="Coelho M.A."/>
        </authorList>
    </citation>
    <scope>NUCLEOTIDE SEQUENCE</scope>
    <source>
        <strain evidence="1">CBS 7841</strain>
    </source>
</reference>
<proteinExistence type="predicted"/>
<reference evidence="1" key="3">
    <citation type="submission" date="2024-01" db="EMBL/GenBank/DDBJ databases">
        <authorList>
            <person name="Coelho M.A."/>
            <person name="David-Palma M."/>
            <person name="Shea T."/>
            <person name="Sun S."/>
            <person name="Cuomo C.A."/>
            <person name="Heitman J."/>
        </authorList>
    </citation>
    <scope>NUCLEOTIDE SEQUENCE</scope>
    <source>
        <strain evidence="1">CBS 7841</strain>
    </source>
</reference>
<gene>
    <name evidence="1" type="ORF">L203_105355</name>
</gene>